<organism evidence="1 2">
    <name type="scientific">Panagrolaimus sp. ES5</name>
    <dbReference type="NCBI Taxonomy" id="591445"/>
    <lineage>
        <taxon>Eukaryota</taxon>
        <taxon>Metazoa</taxon>
        <taxon>Ecdysozoa</taxon>
        <taxon>Nematoda</taxon>
        <taxon>Chromadorea</taxon>
        <taxon>Rhabditida</taxon>
        <taxon>Tylenchina</taxon>
        <taxon>Panagrolaimomorpha</taxon>
        <taxon>Panagrolaimoidea</taxon>
        <taxon>Panagrolaimidae</taxon>
        <taxon>Panagrolaimus</taxon>
    </lineage>
</organism>
<reference evidence="2" key="1">
    <citation type="submission" date="2022-11" db="UniProtKB">
        <authorList>
            <consortium name="WormBaseParasite"/>
        </authorList>
    </citation>
    <scope>IDENTIFICATION</scope>
</reference>
<dbReference type="Proteomes" id="UP000887579">
    <property type="component" value="Unplaced"/>
</dbReference>
<dbReference type="WBParaSite" id="ES5_v2.g9423.t1">
    <property type="protein sequence ID" value="ES5_v2.g9423.t1"/>
    <property type="gene ID" value="ES5_v2.g9423"/>
</dbReference>
<name>A0AC34GXV3_9BILA</name>
<accession>A0AC34GXV3</accession>
<evidence type="ECO:0000313" key="1">
    <source>
        <dbReference type="Proteomes" id="UP000887579"/>
    </source>
</evidence>
<evidence type="ECO:0000313" key="2">
    <source>
        <dbReference type="WBParaSite" id="ES5_v2.g9423.t1"/>
    </source>
</evidence>
<proteinExistence type="predicted"/>
<protein>
    <submittedName>
        <fullName evidence="2">Uncharacterized protein</fullName>
    </submittedName>
</protein>
<sequence>MSLFLQERIKEQTTDDRATDKNVVFTFPWIIDFPFQVEQDEDLVIANYFTITYKMAATQFLACLKNNCDGIIVSNSMGEVWNGSCFVSYSLYYDSEMRLEFFSSTRTKMYETVDESGMKVFETHEGYMTKFIEAANNNNKKFKKCVVFVELHLPTKYFYQPCLKRRSVKSCICDKYPVDFENNFRFEFLKNGDYTFECLDGTVLAQRSILFTSSFTMRKQLSSPSHYAVGILKHKVDVIKPILIFFHSLSFKISESFNFDYIERLLNAIEFFEPVWKWNMLTKVEEVLCQEFSKEIRDFYSLLLWLSFSLKCKKHFTFGLLNMVRSLIANEYYFKWQKTFPVTARNADNLLYHQLFGQVEIGDLFERIDIIFGNSLFTNTIVQ</sequence>